<dbReference type="InterPro" id="IPR022385">
    <property type="entry name" value="Rhs_assc_core"/>
</dbReference>
<name>A0A3M8SX95_9GAMM</name>
<comment type="caution">
    <text evidence="2">The sequence shown here is derived from an EMBL/GenBank/DDBJ whole genome shotgun (WGS) entry which is preliminary data.</text>
</comment>
<feature type="region of interest" description="Disordered" evidence="1">
    <location>
        <begin position="224"/>
        <end position="261"/>
    </location>
</feature>
<dbReference type="AlphaFoldDB" id="A0A3M8SX95"/>
<reference evidence="2 3" key="1">
    <citation type="submission" date="2018-11" db="EMBL/GenBank/DDBJ databases">
        <title>Lysobacter cryohumiis sp. nov., isolated from soil in the Tianshan Mountains, Xinjiang, China.</title>
        <authorList>
            <person name="Luo Y."/>
            <person name="Sheng H."/>
        </authorList>
    </citation>
    <scope>NUCLEOTIDE SEQUENCE [LARGE SCALE GENOMIC DNA]</scope>
    <source>
        <strain evidence="2 3">ZS60</strain>
    </source>
</reference>
<dbReference type="PANTHER" id="PTHR32305">
    <property type="match status" value="1"/>
</dbReference>
<dbReference type="Proteomes" id="UP000267049">
    <property type="component" value="Unassembled WGS sequence"/>
</dbReference>
<keyword evidence="3" id="KW-1185">Reference proteome</keyword>
<dbReference type="InterPro" id="IPR050708">
    <property type="entry name" value="T6SS_VgrG/RHS"/>
</dbReference>
<evidence type="ECO:0000313" key="3">
    <source>
        <dbReference type="Proteomes" id="UP000267049"/>
    </source>
</evidence>
<evidence type="ECO:0000313" key="2">
    <source>
        <dbReference type="EMBL" id="RNF85929.1"/>
    </source>
</evidence>
<proteinExistence type="predicted"/>
<dbReference type="NCBIfam" id="TIGR03696">
    <property type="entry name" value="Rhs_assc_core"/>
    <property type="match status" value="1"/>
</dbReference>
<accession>A0A3M8SX95</accession>
<dbReference type="PANTHER" id="PTHR32305:SF15">
    <property type="entry name" value="PROTEIN RHSA-RELATED"/>
    <property type="match status" value="1"/>
</dbReference>
<dbReference type="OrthoDB" id="6028509at2"/>
<dbReference type="Gene3D" id="2.180.10.10">
    <property type="entry name" value="RHS repeat-associated core"/>
    <property type="match status" value="1"/>
</dbReference>
<dbReference type="EMBL" id="RIBS01000001">
    <property type="protein sequence ID" value="RNF85929.1"/>
    <property type="molecule type" value="Genomic_DNA"/>
</dbReference>
<evidence type="ECO:0000256" key="1">
    <source>
        <dbReference type="SAM" id="MobiDB-lite"/>
    </source>
</evidence>
<organism evidence="2 3">
    <name type="scientific">Montanilutibacter psychrotolerans</name>
    <dbReference type="NCBI Taxonomy" id="1327343"/>
    <lineage>
        <taxon>Bacteria</taxon>
        <taxon>Pseudomonadati</taxon>
        <taxon>Pseudomonadota</taxon>
        <taxon>Gammaproteobacteria</taxon>
        <taxon>Lysobacterales</taxon>
        <taxon>Lysobacteraceae</taxon>
        <taxon>Montanilutibacter</taxon>
    </lineage>
</organism>
<protein>
    <submittedName>
        <fullName evidence="2">RHS repeat-associated core domain-containing protein</fullName>
    </submittedName>
</protein>
<sequence length="491" mass="52073">MRVPGCAVAATPKHFRSARAPAQSWHFARGAVIQNFDYGPDGSRIRQWGTDGELMYFGTVERQYAPTMQDKTYVGSSVVVTQAGSTRRVDYLLTDRLGSVDALADSSGAMLETRGFDAFGKPRSGTWADATKLASTGNSRHGFTGHEHLNSLSLIHMNGRVYDYNLGRFTGVDPVIQFPLNSQSLNPYSYILNNPLSGTDPTGYQSRGSICDVGNTENANDCIEYESGNSRSGRAAKKSSGGNGATGSGSRREQAAPAGQKGSALFASGVEALRNTLFPTAVELAERGEQGTTVSNSIGALKEFANLEMTALTPQAFRLLGGPTPRFSIANDELGGAASMEATIAFVGVVGGGEGAMAGRAGTASAIGMRGGGAGRDGAIDLVRALDQVIRQKAGFGDGQAVILDENLAARGMAEALRSQGFNLRSVQEIFGRGNVLDPRILELARRIDARVLTRDVGRQLDGGFHERAIIVDYRVRSPEQVGRVLREGAK</sequence>
<gene>
    <name evidence="2" type="ORF">EER27_00340</name>
</gene>